<dbReference type="SUPFAM" id="SSF56219">
    <property type="entry name" value="DNase I-like"/>
    <property type="match status" value="1"/>
</dbReference>
<name>A0A813G7X0_POLGL</name>
<sequence length="855" mass="94411">MATTLPQQFQPFQQAKQTLRKWEVPGQGSPGKCFFATPLPAVTTKIEASPRQKREGVNALYDLRPVADDFNRDWAETVVGEAQAWSIAGTPPPEPPSRGIVLTARSKGSFYGRLSGAEVEAELQRCATLIKGLLRDFAIVRDTVWHLQDDRAEVAQLRELATQNQAELASSRAVVEAAIPPGKEKIAGIEAELASLRALVEAAPPSTAAFGGEDHNGSFAKIAGIEAELASLRALVDAVAPLSIAAFGGEDHRELAEQNQVELAFLQALVEAAPPPSKAAGGGTDHTGSSAKLAGIEAMAPVVRVPETTALRTELREAQQDLMACRAQGLTAQQELKALRSALKRHAVEFSVGQYNILAGYMGNNMEPWFLYGIDMPEERRKSVFKVHAQRGPDGKPANAGWPNYVRGVLSDEEVQAVERIHAEHFAWDQRKDRLVQVIEDMDSDVLSLVECDNFDDFFRPALEAMGYLTVWKKRPRPASADGCCVAWKAAIFELVAEHSCEYVDKYDPVTKRSWKDRIALMVLLRVKMTGHVICFVSTHLQRNPEDPKEDFLRARQVGQVLRELASFTREHRAEEAAVLLTGDLNCTSFGRLRGIANTVSLLSRDTFLHPFTFDCADVPTGVTSVTTARCMRIDAIMYQSQKLELVDVQELPELDPGFPIPNAQHPSDHVPIVAQFRLRNQLHSTRQVAKDWYRCLSGEVGLTPLSFKQLKNAFKLYDFDGTGNSTRSEVRKVLVSLFDVVHEGMHKVLDQVPEVGLDFDGFVASYLKAVKAGGMPGLEDFKEAFLAFDTDWDGTLALAELLDAFKTCAPAEVPEEELKQLFLNIDTSGDGRIDADEMTEYLAKVWVDSFDVQR</sequence>
<dbReference type="InterPro" id="IPR050410">
    <property type="entry name" value="CCR4/nocturin_mRNA_transcr"/>
</dbReference>
<dbReference type="OrthoDB" id="276515at2759"/>
<dbReference type="GO" id="GO:0005509">
    <property type="term" value="F:calcium ion binding"/>
    <property type="evidence" value="ECO:0007669"/>
    <property type="project" value="InterPro"/>
</dbReference>
<dbReference type="InterPro" id="IPR011992">
    <property type="entry name" value="EF-hand-dom_pair"/>
</dbReference>
<organism evidence="3 4">
    <name type="scientific">Polarella glacialis</name>
    <name type="common">Dinoflagellate</name>
    <dbReference type="NCBI Taxonomy" id="89957"/>
    <lineage>
        <taxon>Eukaryota</taxon>
        <taxon>Sar</taxon>
        <taxon>Alveolata</taxon>
        <taxon>Dinophyceae</taxon>
        <taxon>Suessiales</taxon>
        <taxon>Suessiaceae</taxon>
        <taxon>Polarella</taxon>
    </lineage>
</organism>
<dbReference type="PANTHER" id="PTHR12121:SF34">
    <property type="entry name" value="PROTEIN ANGEL"/>
    <property type="match status" value="1"/>
</dbReference>
<evidence type="ECO:0000313" key="3">
    <source>
        <dbReference type="EMBL" id="CAE8622375.1"/>
    </source>
</evidence>
<keyword evidence="1" id="KW-0106">Calcium</keyword>
<protein>
    <recommendedName>
        <fullName evidence="2">EF-hand domain-containing protein</fullName>
    </recommendedName>
</protein>
<dbReference type="GO" id="GO:0000175">
    <property type="term" value="F:3'-5'-RNA exonuclease activity"/>
    <property type="evidence" value="ECO:0007669"/>
    <property type="project" value="TreeGrafter"/>
</dbReference>
<dbReference type="Pfam" id="PF03372">
    <property type="entry name" value="Exo_endo_phos"/>
    <property type="match status" value="1"/>
</dbReference>
<dbReference type="InterPro" id="IPR005135">
    <property type="entry name" value="Endo/exonuclease/phosphatase"/>
</dbReference>
<feature type="domain" description="EF-hand" evidence="2">
    <location>
        <begin position="814"/>
        <end position="849"/>
    </location>
</feature>
<proteinExistence type="predicted"/>
<evidence type="ECO:0000313" key="4">
    <source>
        <dbReference type="Proteomes" id="UP000654075"/>
    </source>
</evidence>
<keyword evidence="4" id="KW-1185">Reference proteome</keyword>
<dbReference type="InterPro" id="IPR002048">
    <property type="entry name" value="EF_hand_dom"/>
</dbReference>
<dbReference type="Gene3D" id="3.60.10.10">
    <property type="entry name" value="Endonuclease/exonuclease/phosphatase"/>
    <property type="match status" value="1"/>
</dbReference>
<dbReference type="PROSITE" id="PS50222">
    <property type="entry name" value="EF_HAND_2"/>
    <property type="match status" value="3"/>
</dbReference>
<feature type="domain" description="EF-hand" evidence="2">
    <location>
        <begin position="706"/>
        <end position="741"/>
    </location>
</feature>
<dbReference type="InterPro" id="IPR036691">
    <property type="entry name" value="Endo/exonu/phosph_ase_sf"/>
</dbReference>
<dbReference type="PANTHER" id="PTHR12121">
    <property type="entry name" value="CARBON CATABOLITE REPRESSOR PROTEIN 4"/>
    <property type="match status" value="1"/>
</dbReference>
<dbReference type="Pfam" id="PF13499">
    <property type="entry name" value="EF-hand_7"/>
    <property type="match status" value="1"/>
</dbReference>
<dbReference type="Proteomes" id="UP000654075">
    <property type="component" value="Unassembled WGS sequence"/>
</dbReference>
<dbReference type="SUPFAM" id="SSF47473">
    <property type="entry name" value="EF-hand"/>
    <property type="match status" value="1"/>
</dbReference>
<dbReference type="CDD" id="cd00051">
    <property type="entry name" value="EFh"/>
    <property type="match status" value="1"/>
</dbReference>
<accession>A0A813G7X0</accession>
<gene>
    <name evidence="3" type="ORF">PGLA1383_LOCUS39824</name>
</gene>
<dbReference type="EMBL" id="CAJNNV010027958">
    <property type="protein sequence ID" value="CAE8622375.1"/>
    <property type="molecule type" value="Genomic_DNA"/>
</dbReference>
<dbReference type="PROSITE" id="PS00018">
    <property type="entry name" value="EF_HAND_1"/>
    <property type="match status" value="1"/>
</dbReference>
<comment type="caution">
    <text evidence="3">The sequence shown here is derived from an EMBL/GenBank/DDBJ whole genome shotgun (WGS) entry which is preliminary data.</text>
</comment>
<evidence type="ECO:0000256" key="1">
    <source>
        <dbReference type="ARBA" id="ARBA00022837"/>
    </source>
</evidence>
<dbReference type="Gene3D" id="1.10.238.10">
    <property type="entry name" value="EF-hand"/>
    <property type="match status" value="1"/>
</dbReference>
<reference evidence="3" key="1">
    <citation type="submission" date="2021-02" db="EMBL/GenBank/DDBJ databases">
        <authorList>
            <person name="Dougan E. K."/>
            <person name="Rhodes N."/>
            <person name="Thang M."/>
            <person name="Chan C."/>
        </authorList>
    </citation>
    <scope>NUCLEOTIDE SEQUENCE</scope>
</reference>
<evidence type="ECO:0000259" key="2">
    <source>
        <dbReference type="PROSITE" id="PS50222"/>
    </source>
</evidence>
<dbReference type="SMART" id="SM00054">
    <property type="entry name" value="EFh"/>
    <property type="match status" value="3"/>
</dbReference>
<feature type="domain" description="EF-hand" evidence="2">
    <location>
        <begin position="777"/>
        <end position="812"/>
    </location>
</feature>
<dbReference type="InterPro" id="IPR018247">
    <property type="entry name" value="EF_Hand_1_Ca_BS"/>
</dbReference>
<dbReference type="AlphaFoldDB" id="A0A813G7X0"/>